<feature type="domain" description="Secretion system C-terminal sorting" evidence="6">
    <location>
        <begin position="267"/>
        <end position="330"/>
    </location>
</feature>
<dbReference type="InterPro" id="IPR044925">
    <property type="entry name" value="His-Me_finger_sf"/>
</dbReference>
<dbReference type="InterPro" id="IPR007346">
    <property type="entry name" value="Endonuclease-I"/>
</dbReference>
<comment type="similarity">
    <text evidence="1">Belongs to the EndA/NucM nuclease family.</text>
</comment>
<evidence type="ECO:0000259" key="6">
    <source>
        <dbReference type="Pfam" id="PF18962"/>
    </source>
</evidence>
<sequence length="332" mass="36855">MLHAQTAPPYYQSVDLSLEGQALKQALSGLITNTHNYTVTYNELWSILKQTDENPENSSEVVLIYGWDNSNAEDDDDYSRDKDATCGNGNPCTDATWNREHVFPKGLDASNSDNNGPTADPHHLRPSDVEMNGSRGNRPFGFGSGVPSYINSNGDFYPGENWKGDVARIIMYMYLRYGEQWNPNYTGTGANTYHSEMPDIFLEWNAEDPVSEIETNRNTILQGVQGNRNPFIDNPFLATVIWGGPAAENTWPTTLGTVNLTSSKVQVYPNPTTETVNVSGLTSTAIINVYNIMGQLIQTYKGVEEVPLPEKGMYIITTSDQGAKNSYKVIRK</sequence>
<dbReference type="Proteomes" id="UP001152599">
    <property type="component" value="Unassembled WGS sequence"/>
</dbReference>
<dbReference type="PANTHER" id="PTHR33607:SF2">
    <property type="entry name" value="ENDONUCLEASE-1"/>
    <property type="match status" value="1"/>
</dbReference>
<organism evidence="7 8">
    <name type="scientific">Profundicola chukchiensis</name>
    <dbReference type="NCBI Taxonomy" id="2961959"/>
    <lineage>
        <taxon>Bacteria</taxon>
        <taxon>Pseudomonadati</taxon>
        <taxon>Bacteroidota</taxon>
        <taxon>Flavobacteriia</taxon>
        <taxon>Flavobacteriales</taxon>
        <taxon>Weeksellaceae</taxon>
        <taxon>Profundicola</taxon>
    </lineage>
</organism>
<evidence type="ECO:0000256" key="4">
    <source>
        <dbReference type="ARBA" id="ARBA00022801"/>
    </source>
</evidence>
<reference evidence="7" key="1">
    <citation type="submission" date="2022-07" db="EMBL/GenBank/DDBJ databases">
        <title>Description and genome-wide analysis of Profundicola chukchiensis gen. nov., sp. nov., marine bacteria isolated from bottom sediments of the Chukchi Sea.</title>
        <authorList>
            <person name="Romanenko L."/>
            <person name="Otstavnykh N."/>
            <person name="Kurilenko V."/>
            <person name="Eremeev V."/>
            <person name="Velansky P."/>
            <person name="Mikhailov V."/>
            <person name="Isaeva M."/>
        </authorList>
    </citation>
    <scope>NUCLEOTIDE SEQUENCE</scope>
    <source>
        <strain evidence="7">KMM 9713</strain>
    </source>
</reference>
<feature type="region of interest" description="Disordered" evidence="5">
    <location>
        <begin position="104"/>
        <end position="134"/>
    </location>
</feature>
<gene>
    <name evidence="7" type="ORF">NMK71_11165</name>
</gene>
<keyword evidence="7" id="KW-0255">Endonuclease</keyword>
<dbReference type="SUPFAM" id="SSF54060">
    <property type="entry name" value="His-Me finger endonucleases"/>
    <property type="match status" value="1"/>
</dbReference>
<dbReference type="PANTHER" id="PTHR33607">
    <property type="entry name" value="ENDONUCLEASE-1"/>
    <property type="match status" value="1"/>
</dbReference>
<keyword evidence="3" id="KW-0732">Signal</keyword>
<keyword evidence="2" id="KW-0540">Nuclease</keyword>
<evidence type="ECO:0000256" key="5">
    <source>
        <dbReference type="SAM" id="MobiDB-lite"/>
    </source>
</evidence>
<dbReference type="EMBL" id="JANCMU010000009">
    <property type="protein sequence ID" value="MDG4946972.1"/>
    <property type="molecule type" value="Genomic_DNA"/>
</dbReference>
<dbReference type="Pfam" id="PF18962">
    <property type="entry name" value="Por_Secre_tail"/>
    <property type="match status" value="1"/>
</dbReference>
<evidence type="ECO:0000313" key="7">
    <source>
        <dbReference type="EMBL" id="MDG4946972.1"/>
    </source>
</evidence>
<evidence type="ECO:0000256" key="1">
    <source>
        <dbReference type="ARBA" id="ARBA00006429"/>
    </source>
</evidence>
<accession>A0A9X4N047</accession>
<dbReference type="AlphaFoldDB" id="A0A9X4N047"/>
<keyword evidence="8" id="KW-1185">Reference proteome</keyword>
<dbReference type="InterPro" id="IPR026444">
    <property type="entry name" value="Secre_tail"/>
</dbReference>
<proteinExistence type="inferred from homology"/>
<evidence type="ECO:0000256" key="2">
    <source>
        <dbReference type="ARBA" id="ARBA00022722"/>
    </source>
</evidence>
<protein>
    <submittedName>
        <fullName evidence="7">Endonuclease</fullName>
    </submittedName>
</protein>
<dbReference type="Pfam" id="PF04231">
    <property type="entry name" value="Endonuclease_1"/>
    <property type="match status" value="1"/>
</dbReference>
<dbReference type="NCBIfam" id="TIGR04183">
    <property type="entry name" value="Por_Secre_tail"/>
    <property type="match status" value="1"/>
</dbReference>
<evidence type="ECO:0000256" key="3">
    <source>
        <dbReference type="ARBA" id="ARBA00022729"/>
    </source>
</evidence>
<dbReference type="GO" id="GO:0004519">
    <property type="term" value="F:endonuclease activity"/>
    <property type="evidence" value="ECO:0007669"/>
    <property type="project" value="UniProtKB-KW"/>
</dbReference>
<evidence type="ECO:0000313" key="8">
    <source>
        <dbReference type="Proteomes" id="UP001152599"/>
    </source>
</evidence>
<name>A0A9X4N047_9FLAO</name>
<comment type="caution">
    <text evidence="7">The sequence shown here is derived from an EMBL/GenBank/DDBJ whole genome shotgun (WGS) entry which is preliminary data.</text>
</comment>
<keyword evidence="4" id="KW-0378">Hydrolase</keyword>
<dbReference type="GO" id="GO:0016787">
    <property type="term" value="F:hydrolase activity"/>
    <property type="evidence" value="ECO:0007669"/>
    <property type="project" value="UniProtKB-KW"/>
</dbReference>